<feature type="region of interest" description="Disordered" evidence="1">
    <location>
        <begin position="216"/>
        <end position="238"/>
    </location>
</feature>
<name>A0ABS8V293_DATST</name>
<dbReference type="Proteomes" id="UP000823775">
    <property type="component" value="Unassembled WGS sequence"/>
</dbReference>
<evidence type="ECO:0000256" key="1">
    <source>
        <dbReference type="SAM" id="MobiDB-lite"/>
    </source>
</evidence>
<reference evidence="2 3" key="1">
    <citation type="journal article" date="2021" name="BMC Genomics">
        <title>Datura genome reveals duplications of psychoactive alkaloid biosynthetic genes and high mutation rate following tissue culture.</title>
        <authorList>
            <person name="Rajewski A."/>
            <person name="Carter-House D."/>
            <person name="Stajich J."/>
            <person name="Litt A."/>
        </authorList>
    </citation>
    <scope>NUCLEOTIDE SEQUENCE [LARGE SCALE GENOMIC DNA]</scope>
    <source>
        <strain evidence="2">AR-01</strain>
    </source>
</reference>
<organism evidence="2 3">
    <name type="scientific">Datura stramonium</name>
    <name type="common">Jimsonweed</name>
    <name type="synonym">Common thornapple</name>
    <dbReference type="NCBI Taxonomy" id="4076"/>
    <lineage>
        <taxon>Eukaryota</taxon>
        <taxon>Viridiplantae</taxon>
        <taxon>Streptophyta</taxon>
        <taxon>Embryophyta</taxon>
        <taxon>Tracheophyta</taxon>
        <taxon>Spermatophyta</taxon>
        <taxon>Magnoliopsida</taxon>
        <taxon>eudicotyledons</taxon>
        <taxon>Gunneridae</taxon>
        <taxon>Pentapetalae</taxon>
        <taxon>asterids</taxon>
        <taxon>lamiids</taxon>
        <taxon>Solanales</taxon>
        <taxon>Solanaceae</taxon>
        <taxon>Solanoideae</taxon>
        <taxon>Datureae</taxon>
        <taxon>Datura</taxon>
    </lineage>
</organism>
<proteinExistence type="predicted"/>
<protein>
    <submittedName>
        <fullName evidence="2">Uncharacterized protein</fullName>
    </submittedName>
</protein>
<comment type="caution">
    <text evidence="2">The sequence shown here is derived from an EMBL/GenBank/DDBJ whole genome shotgun (WGS) entry which is preliminary data.</text>
</comment>
<evidence type="ECO:0000313" key="2">
    <source>
        <dbReference type="EMBL" id="MCD9641270.1"/>
    </source>
</evidence>
<sequence>MIGSTRSVLNNRSKERSWRPLLYGKSALTLAVYLLHDGVKGQPRSDLSWFSAEIYFSRAYDVDGPGRALNGLGWPHFMPCLRETPNTGLDRLYEWTFWVLRSKVRGNSPRSYAKSTRLKLRENLVEGRPPMSGVPQTDTGKQVEYTRALEEPCRRTRQNDRNFRERVLSYLLIRKAAHTEGIGGEVVTHNDQSESSVWMPNLRTDHSGEAGPLRVFGSGGAAAPLPAPSSPSNSSSEDSFGLEVCRAAGRDSELAYESSFEIGFWRWKMKIAFSAF</sequence>
<dbReference type="EMBL" id="JACEIK010003315">
    <property type="protein sequence ID" value="MCD9641270.1"/>
    <property type="molecule type" value="Genomic_DNA"/>
</dbReference>
<keyword evidence="3" id="KW-1185">Reference proteome</keyword>
<accession>A0ABS8V293</accession>
<evidence type="ECO:0000313" key="3">
    <source>
        <dbReference type="Proteomes" id="UP000823775"/>
    </source>
</evidence>
<gene>
    <name evidence="2" type="ORF">HAX54_027361</name>
</gene>